<name>A0A935UGC7_9PROT</name>
<evidence type="ECO:0000313" key="1">
    <source>
        <dbReference type="EMBL" id="MBK7674559.1"/>
    </source>
</evidence>
<accession>A0A935UGC7</accession>
<dbReference type="AlphaFoldDB" id="A0A935UGC7"/>
<gene>
    <name evidence="1" type="ORF">IPJ27_07160</name>
</gene>
<protein>
    <submittedName>
        <fullName evidence="1">Uncharacterized protein</fullName>
    </submittedName>
</protein>
<comment type="caution">
    <text evidence="1">The sequence shown here is derived from an EMBL/GenBank/DDBJ whole genome shotgun (WGS) entry which is preliminary data.</text>
</comment>
<evidence type="ECO:0000313" key="2">
    <source>
        <dbReference type="Proteomes" id="UP000697998"/>
    </source>
</evidence>
<organism evidence="1 2">
    <name type="scientific">Candidatus Accumulibacter proximus</name>
    <dbReference type="NCBI Taxonomy" id="2954385"/>
    <lineage>
        <taxon>Bacteria</taxon>
        <taxon>Pseudomonadati</taxon>
        <taxon>Pseudomonadota</taxon>
        <taxon>Betaproteobacteria</taxon>
        <taxon>Candidatus Accumulibacter</taxon>
    </lineage>
</organism>
<reference evidence="1 2" key="1">
    <citation type="submission" date="2020-10" db="EMBL/GenBank/DDBJ databases">
        <title>Connecting structure to function with the recovery of over 1000 high-quality activated sludge metagenome-assembled genomes encoding full-length rRNA genes using long-read sequencing.</title>
        <authorList>
            <person name="Singleton C.M."/>
            <person name="Petriglieri F."/>
            <person name="Kristensen J.M."/>
            <person name="Kirkegaard R.H."/>
            <person name="Michaelsen T.Y."/>
            <person name="Andersen M.H."/>
            <person name="Karst S.M."/>
            <person name="Dueholm M.S."/>
            <person name="Nielsen P.H."/>
            <person name="Albertsen M."/>
        </authorList>
    </citation>
    <scope>NUCLEOTIDE SEQUENCE [LARGE SCALE GENOMIC DNA]</scope>
    <source>
        <strain evidence="1">EsbW_18-Q3-R4-48_BATAC.285</strain>
    </source>
</reference>
<dbReference type="EMBL" id="JADJMH010000005">
    <property type="protein sequence ID" value="MBK7674559.1"/>
    <property type="molecule type" value="Genomic_DNA"/>
</dbReference>
<sequence>MASEDTKGQAEIEVFQRFIEASGLPIDRERIEKRAPPEPDIRCHHETEGAIAFELVEMCDPRLAKSIAKLNEGYLRTADPSASIISKKLRKNYETDAPIELLCYVSGRIVTPDSVILPTIQPYLRSWRHTFCRAWLLGRKGLYVVWHAG</sequence>
<dbReference type="Proteomes" id="UP000697998">
    <property type="component" value="Unassembled WGS sequence"/>
</dbReference>
<proteinExistence type="predicted"/>